<dbReference type="KEGG" id="bgok:Pr1d_29510"/>
<keyword evidence="3 7" id="KW-0547">Nucleotide-binding</keyword>
<dbReference type="SMART" id="SM00382">
    <property type="entry name" value="AAA"/>
    <property type="match status" value="1"/>
</dbReference>
<dbReference type="PANTHER" id="PTHR30050:SF2">
    <property type="entry name" value="CHROMOSOMAL REPLICATION INITIATOR PROTEIN DNAA"/>
    <property type="match status" value="1"/>
</dbReference>
<keyword evidence="1" id="KW-0963">Cytoplasm</keyword>
<dbReference type="GO" id="GO:0006275">
    <property type="term" value="P:regulation of DNA replication"/>
    <property type="evidence" value="ECO:0007669"/>
    <property type="project" value="InterPro"/>
</dbReference>
<dbReference type="CDD" id="cd06571">
    <property type="entry name" value="Bac_DnaA_C"/>
    <property type="match status" value="1"/>
</dbReference>
<dbReference type="GO" id="GO:0008289">
    <property type="term" value="F:lipid binding"/>
    <property type="evidence" value="ECO:0007669"/>
    <property type="project" value="UniProtKB-KW"/>
</dbReference>
<evidence type="ECO:0000256" key="1">
    <source>
        <dbReference type="ARBA" id="ARBA00022490"/>
    </source>
</evidence>
<dbReference type="GO" id="GO:0005524">
    <property type="term" value="F:ATP binding"/>
    <property type="evidence" value="ECO:0007669"/>
    <property type="project" value="UniProtKB-KW"/>
</dbReference>
<keyword evidence="4 7" id="KW-0067">ATP-binding</keyword>
<dbReference type="GO" id="GO:0006270">
    <property type="term" value="P:DNA replication initiation"/>
    <property type="evidence" value="ECO:0007669"/>
    <property type="project" value="InterPro"/>
</dbReference>
<name>A0A5B9QCX3_9BACT</name>
<evidence type="ECO:0000313" key="11">
    <source>
        <dbReference type="EMBL" id="QEG35649.1"/>
    </source>
</evidence>
<feature type="domain" description="Chromosomal replication initiator DnaA C-terminal" evidence="10">
    <location>
        <begin position="390"/>
        <end position="459"/>
    </location>
</feature>
<dbReference type="PANTHER" id="PTHR30050">
    <property type="entry name" value="CHROMOSOMAL REPLICATION INITIATOR PROTEIN DNAA"/>
    <property type="match status" value="1"/>
</dbReference>
<accession>A0A5B9QCX3</accession>
<evidence type="ECO:0000259" key="9">
    <source>
        <dbReference type="SMART" id="SM00382"/>
    </source>
</evidence>
<evidence type="ECO:0000313" key="12">
    <source>
        <dbReference type="Proteomes" id="UP000323917"/>
    </source>
</evidence>
<dbReference type="Gene3D" id="1.10.1750.10">
    <property type="match status" value="1"/>
</dbReference>
<dbReference type="InterPro" id="IPR003593">
    <property type="entry name" value="AAA+_ATPase"/>
</dbReference>
<organism evidence="11 12">
    <name type="scientific">Bythopirellula goksoeyrii</name>
    <dbReference type="NCBI Taxonomy" id="1400387"/>
    <lineage>
        <taxon>Bacteria</taxon>
        <taxon>Pseudomonadati</taxon>
        <taxon>Planctomycetota</taxon>
        <taxon>Planctomycetia</taxon>
        <taxon>Pirellulales</taxon>
        <taxon>Lacipirellulaceae</taxon>
        <taxon>Bythopirellula</taxon>
    </lineage>
</organism>
<keyword evidence="6 7" id="KW-0238">DNA-binding</keyword>
<dbReference type="PRINTS" id="PR00051">
    <property type="entry name" value="DNAA"/>
</dbReference>
<dbReference type="Gene3D" id="1.10.8.60">
    <property type="match status" value="1"/>
</dbReference>
<evidence type="ECO:0000256" key="4">
    <source>
        <dbReference type="ARBA" id="ARBA00022840"/>
    </source>
</evidence>
<evidence type="ECO:0000256" key="6">
    <source>
        <dbReference type="ARBA" id="ARBA00023125"/>
    </source>
</evidence>
<dbReference type="AlphaFoldDB" id="A0A5B9QCX3"/>
<dbReference type="InterPro" id="IPR020591">
    <property type="entry name" value="Chromosome_initiator_DnaA-like"/>
</dbReference>
<dbReference type="InterPro" id="IPR013317">
    <property type="entry name" value="DnaA_dom"/>
</dbReference>
<sequence length="492" mass="54082">MEDSDRLSALRTDLVNRLGKERYDLWIGTQTTFEFAADTLQVGCPTAFEVQFLRRRLHSHLVEGGSLIAGKEFAVEYFVRPAPPVESTCDQPIHMQQQLFEEGLKTNSDRADLSQSPVAANPNCIPSVATISGSQNRRKPTYSKPSKSTFSGFVTGPCNELALRTAKTVAGRLGHYGPLLLYGPAGVGKTHLQHAIVQEVRSTTPRIRAIRLTAEQFTSEFLEALNGRTSPSFRHKYRSVDVLLIDDIQFLVGKRATLEELLITIDSLQERGKQVVLSCAGTPAELQKVSPELVTKISGGLAIPIELPDYATRLELVRQFLAQMHPVIGMSIDGEVASLIANQIAGSARQLRGAINRLIVTSEAWGKPLTADLARTVLAEYMQQITPSVRLADIQQAVCKVFQVEPSSLKSKSKSRTVAEPRMLAMWLACSLTRSALGEISEYFGRRSHSTVISAQRRIDKMVSQGTSISVADRSCKVEEAIQQVRAALRIA</sequence>
<evidence type="ECO:0000256" key="8">
    <source>
        <dbReference type="RuleBase" id="RU004227"/>
    </source>
</evidence>
<evidence type="ECO:0000256" key="7">
    <source>
        <dbReference type="RuleBase" id="RU000577"/>
    </source>
</evidence>
<keyword evidence="2 7" id="KW-0235">DNA replication</keyword>
<dbReference type="InterPro" id="IPR013159">
    <property type="entry name" value="DnaA_C"/>
</dbReference>
<comment type="similarity">
    <text evidence="8">Belongs to the DnaA family.</text>
</comment>
<dbReference type="Pfam" id="PF08299">
    <property type="entry name" value="Bac_DnaA_C"/>
    <property type="match status" value="1"/>
</dbReference>
<evidence type="ECO:0000256" key="3">
    <source>
        <dbReference type="ARBA" id="ARBA00022741"/>
    </source>
</evidence>
<dbReference type="CDD" id="cd00009">
    <property type="entry name" value="AAA"/>
    <property type="match status" value="1"/>
</dbReference>
<keyword evidence="12" id="KW-1185">Reference proteome</keyword>
<gene>
    <name evidence="11" type="primary">dnaA_2</name>
    <name evidence="11" type="ORF">Pr1d_29510</name>
</gene>
<dbReference type="SMART" id="SM00760">
    <property type="entry name" value="Bac_DnaA_C"/>
    <property type="match status" value="1"/>
</dbReference>
<evidence type="ECO:0000259" key="10">
    <source>
        <dbReference type="SMART" id="SM00760"/>
    </source>
</evidence>
<dbReference type="RefSeq" id="WP_148074143.1">
    <property type="nucleotide sequence ID" value="NZ_CP042913.1"/>
</dbReference>
<dbReference type="InterPro" id="IPR010921">
    <property type="entry name" value="Trp_repressor/repl_initiator"/>
</dbReference>
<dbReference type="EMBL" id="CP042913">
    <property type="protein sequence ID" value="QEG35649.1"/>
    <property type="molecule type" value="Genomic_DNA"/>
</dbReference>
<reference evidence="11 12" key="1">
    <citation type="submission" date="2019-08" db="EMBL/GenBank/DDBJ databases">
        <title>Deep-cultivation of Planctomycetes and their phenomic and genomic characterization uncovers novel biology.</title>
        <authorList>
            <person name="Wiegand S."/>
            <person name="Jogler M."/>
            <person name="Boedeker C."/>
            <person name="Pinto D."/>
            <person name="Vollmers J."/>
            <person name="Rivas-Marin E."/>
            <person name="Kohn T."/>
            <person name="Peeters S.H."/>
            <person name="Heuer A."/>
            <person name="Rast P."/>
            <person name="Oberbeckmann S."/>
            <person name="Bunk B."/>
            <person name="Jeske O."/>
            <person name="Meyerdierks A."/>
            <person name="Storesund J.E."/>
            <person name="Kallscheuer N."/>
            <person name="Luecker S."/>
            <person name="Lage O.M."/>
            <person name="Pohl T."/>
            <person name="Merkel B.J."/>
            <person name="Hornburger P."/>
            <person name="Mueller R.-W."/>
            <person name="Bruemmer F."/>
            <person name="Labrenz M."/>
            <person name="Spormann A.M."/>
            <person name="Op den Camp H."/>
            <person name="Overmann J."/>
            <person name="Amann R."/>
            <person name="Jetten M.S.M."/>
            <person name="Mascher T."/>
            <person name="Medema M.H."/>
            <person name="Devos D.P."/>
            <person name="Kaster A.-K."/>
            <person name="Ovreas L."/>
            <person name="Rohde M."/>
            <person name="Galperin M.Y."/>
            <person name="Jogler C."/>
        </authorList>
    </citation>
    <scope>NUCLEOTIDE SEQUENCE [LARGE SCALE GENOMIC DNA]</scope>
    <source>
        <strain evidence="11 12">Pr1d</strain>
    </source>
</reference>
<comment type="function">
    <text evidence="7">Plays an essential role in the initiation and regulation of chromosomal replication. ATP-DnaA binds to the origin of replication (oriC) to initiate formation of the DNA replication initiation complex once per cell cycle. Binds the DnaA box (a 9 base pair repeat at the origin) and separates the double-stranded (ds)DNA. Forms a right-handed helical filament on oriC DNA; dsDNA binds to the exterior of the filament while single-stranded (ss)DNA is stabiized in the filament's interior. The ATP-DnaA-oriC complex binds and stabilizes one strand of the AT-rich DNA unwinding element (DUE), permitting loading of DNA polymerase. After initiation quickly degrades to an ADP-DnaA complex that is not apt for DNA replication. Binds acidic phospholipids.</text>
</comment>
<dbReference type="OrthoDB" id="9807019at2"/>
<dbReference type="GO" id="GO:0003688">
    <property type="term" value="F:DNA replication origin binding"/>
    <property type="evidence" value="ECO:0007669"/>
    <property type="project" value="TreeGrafter"/>
</dbReference>
<keyword evidence="5" id="KW-0446">Lipid-binding</keyword>
<dbReference type="InterPro" id="IPR027417">
    <property type="entry name" value="P-loop_NTPase"/>
</dbReference>
<dbReference type="Proteomes" id="UP000323917">
    <property type="component" value="Chromosome"/>
</dbReference>
<proteinExistence type="inferred from homology"/>
<dbReference type="GO" id="GO:0005886">
    <property type="term" value="C:plasma membrane"/>
    <property type="evidence" value="ECO:0007669"/>
    <property type="project" value="TreeGrafter"/>
</dbReference>
<dbReference type="Gene3D" id="3.40.50.300">
    <property type="entry name" value="P-loop containing nucleotide triphosphate hydrolases"/>
    <property type="match status" value="1"/>
</dbReference>
<protein>
    <recommendedName>
        <fullName evidence="7">Chromosomal replication initiator protein DnaA</fullName>
    </recommendedName>
</protein>
<dbReference type="SUPFAM" id="SSF52540">
    <property type="entry name" value="P-loop containing nucleoside triphosphate hydrolases"/>
    <property type="match status" value="1"/>
</dbReference>
<evidence type="ECO:0000256" key="2">
    <source>
        <dbReference type="ARBA" id="ARBA00022705"/>
    </source>
</evidence>
<feature type="domain" description="AAA+ ATPase" evidence="9">
    <location>
        <begin position="175"/>
        <end position="309"/>
    </location>
</feature>
<evidence type="ECO:0000256" key="5">
    <source>
        <dbReference type="ARBA" id="ARBA00023121"/>
    </source>
</evidence>
<dbReference type="SUPFAM" id="SSF48295">
    <property type="entry name" value="TrpR-like"/>
    <property type="match status" value="1"/>
</dbReference>
<dbReference type="Pfam" id="PF00308">
    <property type="entry name" value="Bac_DnaA"/>
    <property type="match status" value="1"/>
</dbReference>